<accession>A0A0C2XM51</accession>
<feature type="transmembrane region" description="Helical" evidence="8">
    <location>
        <begin position="325"/>
        <end position="346"/>
    </location>
</feature>
<feature type="region of interest" description="Disordered" evidence="7">
    <location>
        <begin position="1"/>
        <end position="22"/>
    </location>
</feature>
<name>A0A0C2XM51_AMAMK</name>
<keyword evidence="4 8" id="KW-0812">Transmembrane</keyword>
<dbReference type="Proteomes" id="UP000054549">
    <property type="component" value="Unassembled WGS sequence"/>
</dbReference>
<dbReference type="InterPro" id="IPR014047">
    <property type="entry name" value="Chr_Tranpt_l_chain"/>
</dbReference>
<comment type="similarity">
    <text evidence="2">Belongs to the chromate ion transporter (CHR) (TC 2.A.51) family.</text>
</comment>
<feature type="transmembrane region" description="Helical" evidence="8">
    <location>
        <begin position="401"/>
        <end position="418"/>
    </location>
</feature>
<dbReference type="PANTHER" id="PTHR33567">
    <property type="entry name" value="CHROMATE ION TRANSPORTER (EUROFUNG)"/>
    <property type="match status" value="1"/>
</dbReference>
<keyword evidence="3" id="KW-1003">Cell membrane</keyword>
<dbReference type="GO" id="GO:0015109">
    <property type="term" value="F:chromate transmembrane transporter activity"/>
    <property type="evidence" value="ECO:0007669"/>
    <property type="project" value="InterPro"/>
</dbReference>
<dbReference type="GO" id="GO:0005886">
    <property type="term" value="C:plasma membrane"/>
    <property type="evidence" value="ECO:0007669"/>
    <property type="project" value="UniProtKB-SubCell"/>
</dbReference>
<dbReference type="STRING" id="946122.A0A0C2XM51"/>
<gene>
    <name evidence="9" type="ORF">M378DRAFT_156277</name>
</gene>
<dbReference type="PANTHER" id="PTHR33567:SF3">
    <property type="entry name" value="CHROMATE ION TRANSPORTER (EUROFUNG)"/>
    <property type="match status" value="1"/>
</dbReference>
<evidence type="ECO:0000256" key="6">
    <source>
        <dbReference type="ARBA" id="ARBA00023136"/>
    </source>
</evidence>
<feature type="transmembrane region" description="Helical" evidence="8">
    <location>
        <begin position="259"/>
        <end position="279"/>
    </location>
</feature>
<evidence type="ECO:0008006" key="11">
    <source>
        <dbReference type="Google" id="ProtNLM"/>
    </source>
</evidence>
<dbReference type="EMBL" id="KN818224">
    <property type="protein sequence ID" value="KIL70203.1"/>
    <property type="molecule type" value="Genomic_DNA"/>
</dbReference>
<dbReference type="InterPro" id="IPR003370">
    <property type="entry name" value="Chromate_transpt"/>
</dbReference>
<keyword evidence="10" id="KW-1185">Reference proteome</keyword>
<evidence type="ECO:0000256" key="5">
    <source>
        <dbReference type="ARBA" id="ARBA00022989"/>
    </source>
</evidence>
<protein>
    <recommendedName>
        <fullName evidence="11">Chromate transporter</fullName>
    </recommendedName>
</protein>
<reference evidence="9 10" key="1">
    <citation type="submission" date="2014-04" db="EMBL/GenBank/DDBJ databases">
        <title>Evolutionary Origins and Diversification of the Mycorrhizal Mutualists.</title>
        <authorList>
            <consortium name="DOE Joint Genome Institute"/>
            <consortium name="Mycorrhizal Genomics Consortium"/>
            <person name="Kohler A."/>
            <person name="Kuo A."/>
            <person name="Nagy L.G."/>
            <person name="Floudas D."/>
            <person name="Copeland A."/>
            <person name="Barry K.W."/>
            <person name="Cichocki N."/>
            <person name="Veneault-Fourrey C."/>
            <person name="LaButti K."/>
            <person name="Lindquist E.A."/>
            <person name="Lipzen A."/>
            <person name="Lundell T."/>
            <person name="Morin E."/>
            <person name="Murat C."/>
            <person name="Riley R."/>
            <person name="Ohm R."/>
            <person name="Sun H."/>
            <person name="Tunlid A."/>
            <person name="Henrissat B."/>
            <person name="Grigoriev I.V."/>
            <person name="Hibbett D.S."/>
            <person name="Martin F."/>
        </authorList>
    </citation>
    <scope>NUCLEOTIDE SEQUENCE [LARGE SCALE GENOMIC DNA]</scope>
    <source>
        <strain evidence="9 10">Koide BX008</strain>
    </source>
</reference>
<feature type="transmembrane region" description="Helical" evidence="8">
    <location>
        <begin position="99"/>
        <end position="122"/>
    </location>
</feature>
<comment type="subcellular location">
    <subcellularLocation>
        <location evidence="1">Cell membrane</location>
        <topology evidence="1">Multi-pass membrane protein</topology>
    </subcellularLocation>
</comment>
<dbReference type="HOGENOM" id="CLU_018106_0_2_1"/>
<proteinExistence type="inferred from homology"/>
<evidence type="ECO:0000256" key="4">
    <source>
        <dbReference type="ARBA" id="ARBA00022692"/>
    </source>
</evidence>
<feature type="transmembrane region" description="Helical" evidence="8">
    <location>
        <begin position="171"/>
        <end position="189"/>
    </location>
</feature>
<sequence length="479" mass="50898">MAEHSSVPGDADPSNLPGNPDPSFRTRLVDVVTRVGDLGLFAFGGPPVHIQIFHRRFVDGGGGQPWLDEQTFQELFVLSQALPGPGSTKLLFNIVQVHAGVPCAMIALLLWILPVACIMYGLSLGVQRIGTTLPTPVYAFLSGLNAATVGGIALAAVQLSRKVITDRLTRAILLSSACAGICYSAMWYYPTLIFGGGFATLLWDSRKSILAIFRRPADESHGPGAGVNRDDDSLQTLERAEAPSRTNISKYSPSVTTGITLTVIVIVTFVALLVFRSILIAPPQLLAVFTNFYLAGCLIVGGGPVVTPLLWEYIVEPGWVSPRDFLLGLALIQAFPGPNFNFAVYLGSLALVGHGSSINTLLGALLGALGLFSPGILLAVGAQSGWHLIRSYPTVLSTLRGMNAAAVGLIYTAVYRLWQAGYLKTDHTGGAPLTDEPWWLAISAATYTSVEWFGVPIQLAIVTGGIAGLAWWDVVGSKS</sequence>
<evidence type="ECO:0000256" key="2">
    <source>
        <dbReference type="ARBA" id="ARBA00005262"/>
    </source>
</evidence>
<evidence type="ECO:0000313" key="9">
    <source>
        <dbReference type="EMBL" id="KIL70203.1"/>
    </source>
</evidence>
<evidence type="ECO:0000256" key="8">
    <source>
        <dbReference type="SAM" id="Phobius"/>
    </source>
</evidence>
<feature type="transmembrane region" description="Helical" evidence="8">
    <location>
        <begin position="286"/>
        <end position="305"/>
    </location>
</feature>
<dbReference type="PIRSF" id="PIRSF004810">
    <property type="entry name" value="ChrA"/>
    <property type="match status" value="1"/>
</dbReference>
<feature type="transmembrane region" description="Helical" evidence="8">
    <location>
        <begin position="358"/>
        <end position="381"/>
    </location>
</feature>
<keyword evidence="6 8" id="KW-0472">Membrane</keyword>
<dbReference type="Pfam" id="PF02417">
    <property type="entry name" value="Chromate_transp"/>
    <property type="match status" value="2"/>
</dbReference>
<feature type="transmembrane region" description="Helical" evidence="8">
    <location>
        <begin position="137"/>
        <end position="159"/>
    </location>
</feature>
<evidence type="ECO:0000313" key="10">
    <source>
        <dbReference type="Proteomes" id="UP000054549"/>
    </source>
</evidence>
<evidence type="ECO:0000256" key="7">
    <source>
        <dbReference type="SAM" id="MobiDB-lite"/>
    </source>
</evidence>
<evidence type="ECO:0000256" key="1">
    <source>
        <dbReference type="ARBA" id="ARBA00004651"/>
    </source>
</evidence>
<dbReference type="OrthoDB" id="2160638at2759"/>
<evidence type="ECO:0000256" key="3">
    <source>
        <dbReference type="ARBA" id="ARBA00022475"/>
    </source>
</evidence>
<keyword evidence="5 8" id="KW-1133">Transmembrane helix</keyword>
<dbReference type="InParanoid" id="A0A0C2XM51"/>
<organism evidence="9 10">
    <name type="scientific">Amanita muscaria (strain Koide BX008)</name>
    <dbReference type="NCBI Taxonomy" id="946122"/>
    <lineage>
        <taxon>Eukaryota</taxon>
        <taxon>Fungi</taxon>
        <taxon>Dikarya</taxon>
        <taxon>Basidiomycota</taxon>
        <taxon>Agaricomycotina</taxon>
        <taxon>Agaricomycetes</taxon>
        <taxon>Agaricomycetidae</taxon>
        <taxon>Agaricales</taxon>
        <taxon>Pluteineae</taxon>
        <taxon>Amanitaceae</taxon>
        <taxon>Amanita</taxon>
    </lineage>
</organism>
<dbReference type="AlphaFoldDB" id="A0A0C2XM51"/>